<dbReference type="EMBL" id="JAUYZG010000021">
    <property type="protein sequence ID" value="KAK2874659.1"/>
    <property type="molecule type" value="Genomic_DNA"/>
</dbReference>
<proteinExistence type="predicted"/>
<sequence>MFGDRIPEDMAHFYLAKMVMAIDSDAPTEYSVPRPKEARLAVSSAREEEDVVFQLYDSEELDMLSIDVGELPENSPLHSHVQEELVDVLACAVAKLNINCHKKVRKCRSQANWMSF</sequence>
<keyword evidence="2" id="KW-1185">Reference proteome</keyword>
<evidence type="ECO:0000313" key="1">
    <source>
        <dbReference type="EMBL" id="KAK2874659.1"/>
    </source>
</evidence>
<protein>
    <submittedName>
        <fullName evidence="1">Uncharacterized protein</fullName>
    </submittedName>
</protein>
<gene>
    <name evidence="1" type="ORF">Q8A67_021812</name>
</gene>
<organism evidence="1 2">
    <name type="scientific">Cirrhinus molitorella</name>
    <name type="common">mud carp</name>
    <dbReference type="NCBI Taxonomy" id="172907"/>
    <lineage>
        <taxon>Eukaryota</taxon>
        <taxon>Metazoa</taxon>
        <taxon>Chordata</taxon>
        <taxon>Craniata</taxon>
        <taxon>Vertebrata</taxon>
        <taxon>Euteleostomi</taxon>
        <taxon>Actinopterygii</taxon>
        <taxon>Neopterygii</taxon>
        <taxon>Teleostei</taxon>
        <taxon>Ostariophysi</taxon>
        <taxon>Cypriniformes</taxon>
        <taxon>Cyprinidae</taxon>
        <taxon>Labeoninae</taxon>
        <taxon>Labeonini</taxon>
        <taxon>Cirrhinus</taxon>
    </lineage>
</organism>
<dbReference type="Proteomes" id="UP001187343">
    <property type="component" value="Unassembled WGS sequence"/>
</dbReference>
<evidence type="ECO:0000313" key="2">
    <source>
        <dbReference type="Proteomes" id="UP001187343"/>
    </source>
</evidence>
<accession>A0AA88TCA7</accession>
<comment type="caution">
    <text evidence="1">The sequence shown here is derived from an EMBL/GenBank/DDBJ whole genome shotgun (WGS) entry which is preliminary data.</text>
</comment>
<reference evidence="1" key="1">
    <citation type="submission" date="2023-08" db="EMBL/GenBank/DDBJ databases">
        <title>Chromosome-level Genome Assembly of mud carp (Cirrhinus molitorella).</title>
        <authorList>
            <person name="Liu H."/>
        </authorList>
    </citation>
    <scope>NUCLEOTIDE SEQUENCE</scope>
    <source>
        <strain evidence="1">Prfri</strain>
        <tissue evidence="1">Muscle</tissue>
    </source>
</reference>
<name>A0AA88TCA7_9TELE</name>
<dbReference type="AlphaFoldDB" id="A0AA88TCA7"/>